<reference evidence="2" key="1">
    <citation type="submission" date="2023-10" db="EMBL/GenBank/DDBJ databases">
        <title>Characterization and genome sequence of Mycobacterium intracellulare ABSURDO, a novel pathogenic isolate with three colony morphotypes that vary in growth and acid-fastness.</title>
        <authorList>
            <person name="Jude B.A."/>
            <person name="Robinson R.T."/>
        </authorList>
    </citation>
    <scope>NUCLEOTIDE SEQUENCE</scope>
    <source>
        <strain evidence="2">ABSURDO Component B</strain>
    </source>
</reference>
<proteinExistence type="predicted"/>
<evidence type="ECO:0008006" key="4">
    <source>
        <dbReference type="Google" id="ProtNLM"/>
    </source>
</evidence>
<dbReference type="Proteomes" id="UP001187143">
    <property type="component" value="Unassembled WGS sequence"/>
</dbReference>
<comment type="caution">
    <text evidence="2">The sequence shown here is derived from an EMBL/GenBank/DDBJ whole genome shotgun (WGS) entry which is preliminary data.</text>
</comment>
<evidence type="ECO:0000313" key="3">
    <source>
        <dbReference type="Proteomes" id="UP001187143"/>
    </source>
</evidence>
<accession>A0AAE4U243</accession>
<gene>
    <name evidence="2" type="ORF">R4F53_00950</name>
</gene>
<name>A0AAE4U243_MYCIT</name>
<sequence>MLSRVTLAVITATVAVLSLACSRNAPPGVATATPPPKFPDLNAFQAVDAAPYTAAARAGGAAYFATPDGLQCILPNPPKPGDHVSASCDGPLPGLPDKAPVGSDGCSEVASPSSLPTDLNPYSFQKGTGCPIITSPLLNVGQKLTKGDITCVVGADRLTACIDPILNRGFVLQSAGSWTF</sequence>
<evidence type="ECO:0000313" key="2">
    <source>
        <dbReference type="EMBL" id="MDV7010875.1"/>
    </source>
</evidence>
<dbReference type="AlphaFoldDB" id="A0AAE4U243"/>
<dbReference type="PROSITE" id="PS51257">
    <property type="entry name" value="PROKAR_LIPOPROTEIN"/>
    <property type="match status" value="1"/>
</dbReference>
<keyword evidence="1" id="KW-0732">Signal</keyword>
<evidence type="ECO:0000256" key="1">
    <source>
        <dbReference type="SAM" id="SignalP"/>
    </source>
</evidence>
<feature type="signal peptide" evidence="1">
    <location>
        <begin position="1"/>
        <end position="25"/>
    </location>
</feature>
<feature type="chain" id="PRO_5041939041" description="Secreted protein" evidence="1">
    <location>
        <begin position="26"/>
        <end position="180"/>
    </location>
</feature>
<organism evidence="2 3">
    <name type="scientific">Mycobacterium intracellulare</name>
    <dbReference type="NCBI Taxonomy" id="1767"/>
    <lineage>
        <taxon>Bacteria</taxon>
        <taxon>Bacillati</taxon>
        <taxon>Actinomycetota</taxon>
        <taxon>Actinomycetes</taxon>
        <taxon>Mycobacteriales</taxon>
        <taxon>Mycobacteriaceae</taxon>
        <taxon>Mycobacterium</taxon>
        <taxon>Mycobacterium avium complex (MAC)</taxon>
    </lineage>
</organism>
<dbReference type="EMBL" id="JAWLLD010000001">
    <property type="protein sequence ID" value="MDV7010875.1"/>
    <property type="molecule type" value="Genomic_DNA"/>
</dbReference>
<dbReference type="RefSeq" id="WP_263650579.1">
    <property type="nucleotide sequence ID" value="NZ_JAEKMV010000013.1"/>
</dbReference>
<protein>
    <recommendedName>
        <fullName evidence="4">Secreted protein</fullName>
    </recommendedName>
</protein>